<dbReference type="Pfam" id="PF10441">
    <property type="entry name" value="Urb2"/>
    <property type="match status" value="1"/>
</dbReference>
<feature type="region of interest" description="Disordered" evidence="1">
    <location>
        <begin position="524"/>
        <end position="547"/>
    </location>
</feature>
<accession>A0A0D0VSK7</accession>
<dbReference type="EMBL" id="KN847977">
    <property type="protein sequence ID" value="KIR48350.1"/>
    <property type="molecule type" value="Genomic_DNA"/>
</dbReference>
<evidence type="ECO:0000256" key="1">
    <source>
        <dbReference type="SAM" id="MobiDB-lite"/>
    </source>
</evidence>
<reference evidence="3" key="1">
    <citation type="submission" date="2015-01" db="EMBL/GenBank/DDBJ databases">
        <title>The Genome Sequence of Cryptococcus gattii CA1280.</title>
        <authorList>
            <consortium name="The Broad Institute Genomics Platform"/>
            <person name="Cuomo C."/>
            <person name="Litvintseva A."/>
            <person name="Chen Y."/>
            <person name="Heitman J."/>
            <person name="Sun S."/>
            <person name="Springer D."/>
            <person name="Dromer F."/>
            <person name="Young S."/>
            <person name="Zeng Q."/>
            <person name="Gargeya S."/>
            <person name="Abouelleil A."/>
            <person name="Alvarado L."/>
            <person name="Chapman S.B."/>
            <person name="Gainer-Dewar J."/>
            <person name="Goldberg J."/>
            <person name="Griggs A."/>
            <person name="Gujja S."/>
            <person name="Hansen M."/>
            <person name="Howarth C."/>
            <person name="Imamovic A."/>
            <person name="Larimer J."/>
            <person name="Murphy C."/>
            <person name="Naylor J."/>
            <person name="Pearson M."/>
            <person name="Priest M."/>
            <person name="Roberts A."/>
            <person name="Saif S."/>
            <person name="Shea T."/>
            <person name="Sykes S."/>
            <person name="Wortman J."/>
            <person name="Nusbaum C."/>
            <person name="Birren B."/>
        </authorList>
    </citation>
    <scope>NUCLEOTIDE SEQUENCE [LARGE SCALE GENOMIC DNA]</scope>
    <source>
        <strain evidence="3">CA1280</strain>
    </source>
</reference>
<dbReference type="OrthoDB" id="2571097at2759"/>
<organism evidence="3">
    <name type="scientific">Cryptococcus bacillisporus CA1280</name>
    <dbReference type="NCBI Taxonomy" id="1296109"/>
    <lineage>
        <taxon>Eukaryota</taxon>
        <taxon>Fungi</taxon>
        <taxon>Dikarya</taxon>
        <taxon>Basidiomycota</taxon>
        <taxon>Agaricomycotina</taxon>
        <taxon>Tremellomycetes</taxon>
        <taxon>Tremellales</taxon>
        <taxon>Cryptococcaceae</taxon>
        <taxon>Cryptococcus</taxon>
        <taxon>Cryptococcus gattii species complex</taxon>
    </lineage>
</organism>
<protein>
    <recommendedName>
        <fullName evidence="2">Nucleolar 27S pre-rRNA processing Urb2/Npa2 C-terminal domain-containing protein</fullName>
    </recommendedName>
</protein>
<dbReference type="InterPro" id="IPR016024">
    <property type="entry name" value="ARM-type_fold"/>
</dbReference>
<gene>
    <name evidence="3" type="ORF">I312_02194</name>
</gene>
<dbReference type="InterPro" id="IPR018849">
    <property type="entry name" value="Urb2/Npa2_C"/>
</dbReference>
<name>A0A0D0VSK7_CRYGA</name>
<dbReference type="HOGENOM" id="CLU_002353_0_0_1"/>
<evidence type="ECO:0000313" key="3">
    <source>
        <dbReference type="EMBL" id="KIR48350.1"/>
    </source>
</evidence>
<feature type="domain" description="Nucleolar 27S pre-rRNA processing Urb2/Npa2 C-terminal" evidence="2">
    <location>
        <begin position="1102"/>
        <end position="1269"/>
    </location>
</feature>
<proteinExistence type="predicted"/>
<dbReference type="SUPFAM" id="SSF48371">
    <property type="entry name" value="ARM repeat"/>
    <property type="match status" value="1"/>
</dbReference>
<sequence>MTATNKPPYLHSASALIKTLRAPLDTTEQVGLNKVQVALKAWSATDLNIPRKAEILRDWVLEAWSRAKPNDENNALIQPDYHRLLLQLGRFEEPGAPPPLQILSSFFATLSKFDDPKSKLVLSTAPASFNVLFNPQDLTYKTENWVDVWANMLKFLSGDSLQEYEVQLASLVDLVVAGIQRSQASSTNLKKNAQTATGVFADYCEAYLVHPSLRSRLNDGLIALLFHPTTLQTSEPLASLFTTIESSLDQAARAEGCLLALPRLFNSLVSVYHQNSFALFTQASSSKIPHDVFVASKERDAVRSTLEKTVSFLDSVEAKHSRIASEGSSSWVVKTWIWQSRVAVWQALVEWGGYMEREEPWGRMVDATARRAEAVLSTYAADGSPEANVFLGKVLETLATLEQLDHDQANIGPDVVRWCLAAPSDKHIVATRILSSLLRFHQLTHTIPAFFTLLLTSLRGLFDSSLPEDITQSLYQLTIKGPLVTRNFREELVAALRTANPGRRRSAYWNLVFGELARSLQDLVASEPEPEAKSKKRKAPHDPSSSSAALVGIHSRLLSHCLEAALETTYDGEPSNDALSNFLPFLQDWSSTPVEVPKLHKKGNSNVGVVWPVTVVTAGRLRVIRCAEKLLRRQLGKGEDLSEVLGWNACSDELKLELVRFMYHRGALRLQTHKALPDSFSSELDAVLSLLESALKVQDVPSSALWQVVIEQGLVITDLGGSASQMSRLASICVKALALYPFTRNLFASAELWELRRLRGALQETVLRIVASDPASLIPFLSACPPGHLGRKARNSAIEALYAQKNLVQSLEWLSRMAVESENLGALTQNVDVLVKLAKIAGKQIGGHSPALILWKKAIGHLCSSPSLYEDLLTKVLEHYLKLIKKVKKGKSESAETDIQAVAVFCREAMAHNFESFPDAVREEMVDLSDKAVSYVQPLLDEQSVDLARLGIIIEVYNTVMRFSNWVGAPAKRSGLGMKLAATVLMECQRCKNELDAERASKAVLEVMGEEPNSIEEKLAVVIMFYSTFPKSELDETVQNVFSGKIEDAVKTCIKLVSAKSSRQNAILSVLKVVATSCSKPDLVRQALQEGLLASSGDDNSVRFARAIVEDKVTMLQIDDVLLILSTLYHALFLPLSSSTFNCVLEIVTIINRRRPELIFATLPQHVQLICYIFPRFQVPRTIMLLGRPSPSTSLTEEDAKSFSRLLVSLAQCKPAKSKTHEASPLAKHVPAILVAYIRACADPSLGFTTAVRKYFEPGLHALCDLTTAGGRANARGREGEGLGTPFGLGEGPGGDGEKELWAELWLGWGKGRYMGQG</sequence>
<evidence type="ECO:0000259" key="2">
    <source>
        <dbReference type="Pfam" id="PF10441"/>
    </source>
</evidence>